<proteinExistence type="predicted"/>
<name>A0ABP7MQC7_9GAMM</name>
<gene>
    <name evidence="3" type="ORF">GCM10022229_20930</name>
</gene>
<keyword evidence="4" id="KW-1185">Reference proteome</keyword>
<feature type="domain" description="Tle cognate immunity protein 4 N-terminal" evidence="2">
    <location>
        <begin position="6"/>
        <end position="92"/>
    </location>
</feature>
<sequence length="301" mass="33232">MSDNARTACWGRFMIDLPPNARTRSAFISGGARVLTTAAVAPEGFEQLLQAREAELAAQRHGNGGSMLVERYALSERHQVIASWSSAVGKRTQRYEEFQYFPDERVLFRFESQGDATAVARERARASQAKFGAAMRAREPVVVPTEPGFCVERGFVAGSALNREEVEAVISFPAMAHVSMAFKSFVTRNPEPALLERVRELPVDLADKSSGIAVVRRTKRILDGLEGSEVVVEERDDGRINHEFAWEFPGKADSLAAPFLKLGMTLDDGALGEEGEFRDLEEAIKFWHGITASFRLRPGAV</sequence>
<reference evidence="4" key="1">
    <citation type="journal article" date="2019" name="Int. J. Syst. Evol. Microbiol.">
        <title>The Global Catalogue of Microorganisms (GCM) 10K type strain sequencing project: providing services to taxonomists for standard genome sequencing and annotation.</title>
        <authorList>
            <consortium name="The Broad Institute Genomics Platform"/>
            <consortium name="The Broad Institute Genome Sequencing Center for Infectious Disease"/>
            <person name="Wu L."/>
            <person name="Ma J."/>
        </authorList>
    </citation>
    <scope>NUCLEOTIDE SEQUENCE [LARGE SCALE GENOMIC DNA]</scope>
    <source>
        <strain evidence="4">JCM 16916</strain>
    </source>
</reference>
<evidence type="ECO:0000313" key="4">
    <source>
        <dbReference type="Proteomes" id="UP001501727"/>
    </source>
</evidence>
<dbReference type="InterPro" id="IPR040761">
    <property type="entry name" value="Tli4_N"/>
</dbReference>
<evidence type="ECO:0000259" key="2">
    <source>
        <dbReference type="Pfam" id="PF18443"/>
    </source>
</evidence>
<organism evidence="3 4">
    <name type="scientific">Luteimonas lutimaris</name>
    <dbReference type="NCBI Taxonomy" id="698645"/>
    <lineage>
        <taxon>Bacteria</taxon>
        <taxon>Pseudomonadati</taxon>
        <taxon>Pseudomonadota</taxon>
        <taxon>Gammaproteobacteria</taxon>
        <taxon>Lysobacterales</taxon>
        <taxon>Lysobacteraceae</taxon>
        <taxon>Luteimonas</taxon>
    </lineage>
</organism>
<dbReference type="InterPro" id="IPR041290">
    <property type="entry name" value="Tli4_C"/>
</dbReference>
<dbReference type="EMBL" id="BAAAZU010000012">
    <property type="protein sequence ID" value="GAA3926622.1"/>
    <property type="molecule type" value="Genomic_DNA"/>
</dbReference>
<dbReference type="Pfam" id="PF18426">
    <property type="entry name" value="Tli4_C"/>
    <property type="match status" value="1"/>
</dbReference>
<dbReference type="Pfam" id="PF18443">
    <property type="entry name" value="Tli4_N"/>
    <property type="match status" value="1"/>
</dbReference>
<protein>
    <submittedName>
        <fullName evidence="3">T6SS immunity protein Tli4 family protein</fullName>
    </submittedName>
</protein>
<dbReference type="Proteomes" id="UP001501727">
    <property type="component" value="Unassembled WGS sequence"/>
</dbReference>
<feature type="domain" description="Tle cognate immunity protein 4 C-terminal" evidence="1">
    <location>
        <begin position="143"/>
        <end position="299"/>
    </location>
</feature>
<accession>A0ABP7MQC7</accession>
<evidence type="ECO:0000313" key="3">
    <source>
        <dbReference type="EMBL" id="GAA3926622.1"/>
    </source>
</evidence>
<dbReference type="RefSeq" id="WP_344759945.1">
    <property type="nucleotide sequence ID" value="NZ_BAAAZU010000012.1"/>
</dbReference>
<evidence type="ECO:0000259" key="1">
    <source>
        <dbReference type="Pfam" id="PF18426"/>
    </source>
</evidence>
<comment type="caution">
    <text evidence="3">The sequence shown here is derived from an EMBL/GenBank/DDBJ whole genome shotgun (WGS) entry which is preliminary data.</text>
</comment>